<evidence type="ECO:0008006" key="11">
    <source>
        <dbReference type="Google" id="ProtNLM"/>
    </source>
</evidence>
<dbReference type="Proteomes" id="UP001279734">
    <property type="component" value="Unassembled WGS sequence"/>
</dbReference>
<feature type="compositionally biased region" description="Basic and acidic residues" evidence="8">
    <location>
        <begin position="191"/>
        <end position="200"/>
    </location>
</feature>
<evidence type="ECO:0000256" key="4">
    <source>
        <dbReference type="ARBA" id="ARBA00022833"/>
    </source>
</evidence>
<feature type="compositionally biased region" description="Low complexity" evidence="8">
    <location>
        <begin position="171"/>
        <end position="189"/>
    </location>
</feature>
<keyword evidence="4" id="KW-0862">Zinc</keyword>
<keyword evidence="7" id="KW-0539">Nucleus</keyword>
<evidence type="ECO:0000313" key="9">
    <source>
        <dbReference type="EMBL" id="GMH06510.1"/>
    </source>
</evidence>
<dbReference type="PANTHER" id="PTHR31604:SF4">
    <property type="entry name" value="PROTEIN SHORT INTERNODES"/>
    <property type="match status" value="1"/>
</dbReference>
<dbReference type="GO" id="GO:0046872">
    <property type="term" value="F:metal ion binding"/>
    <property type="evidence" value="ECO:0007669"/>
    <property type="project" value="UniProtKB-KW"/>
</dbReference>
<keyword evidence="10" id="KW-1185">Reference proteome</keyword>
<evidence type="ECO:0000256" key="8">
    <source>
        <dbReference type="SAM" id="MobiDB-lite"/>
    </source>
</evidence>
<evidence type="ECO:0000256" key="7">
    <source>
        <dbReference type="ARBA" id="ARBA00023242"/>
    </source>
</evidence>
<proteinExistence type="inferred from homology"/>
<evidence type="ECO:0000256" key="3">
    <source>
        <dbReference type="ARBA" id="ARBA00022723"/>
    </source>
</evidence>
<sequence>MAAFFPLGSSSTSGGRRGRTTAAGEGDDQQRHQSSGNNPPGEISPENWFFYRNEDIAFKGFELWQQQQHMQERGNPSQDLYASAVGLGVGPSRSSINVSDHDNPGRSSAGYSATMRAAGGVVMSCQDCGNQAKKDCVHMRCRTCCKSRGFQCATHVKSTWVPAAKRRERQQQLAALQQQEEQQQQQQLRGENYKKKRAEDPSSSSSLVCTRLTTLTQGLEVGDFPAEVSSQAVFRCVRVSSIEYGEDQYAYQTAVSIGGHVFKGILYDQGPEGSYTAAGGESSSAKEGAQPLNLIPTGTPSIPAASTSTAVASSPVAFLDPSLYSTTLSSYLVAGTQFFPNPRP</sequence>
<reference evidence="9" key="1">
    <citation type="submission" date="2023-05" db="EMBL/GenBank/DDBJ databases">
        <title>Nepenthes gracilis genome sequencing.</title>
        <authorList>
            <person name="Fukushima K."/>
        </authorList>
    </citation>
    <scope>NUCLEOTIDE SEQUENCE</scope>
    <source>
        <strain evidence="9">SING2019-196</strain>
    </source>
</reference>
<dbReference type="InterPro" id="IPR006510">
    <property type="entry name" value="Znf_LRP1"/>
</dbReference>
<accession>A0AAD3XJA9</accession>
<comment type="subcellular location">
    <subcellularLocation>
        <location evidence="1">Nucleus</location>
    </subcellularLocation>
</comment>
<evidence type="ECO:0000256" key="1">
    <source>
        <dbReference type="ARBA" id="ARBA00004123"/>
    </source>
</evidence>
<feature type="region of interest" description="Disordered" evidence="8">
    <location>
        <begin position="171"/>
        <end position="205"/>
    </location>
</feature>
<dbReference type="Pfam" id="PF05142">
    <property type="entry name" value="DUF702"/>
    <property type="match status" value="1"/>
</dbReference>
<keyword evidence="3" id="KW-0479">Metal-binding</keyword>
<dbReference type="EMBL" id="BSYO01000006">
    <property type="protein sequence ID" value="GMH06510.1"/>
    <property type="molecule type" value="Genomic_DNA"/>
</dbReference>
<dbReference type="GO" id="GO:0003677">
    <property type="term" value="F:DNA binding"/>
    <property type="evidence" value="ECO:0007669"/>
    <property type="project" value="UniProtKB-KW"/>
</dbReference>
<evidence type="ECO:0000256" key="5">
    <source>
        <dbReference type="ARBA" id="ARBA00023125"/>
    </source>
</evidence>
<comment type="similarity">
    <text evidence="2">Belongs to the SHI protein family.</text>
</comment>
<comment type="caution">
    <text evidence="9">The sequence shown here is derived from an EMBL/GenBank/DDBJ whole genome shotgun (WGS) entry which is preliminary data.</text>
</comment>
<evidence type="ECO:0000256" key="6">
    <source>
        <dbReference type="ARBA" id="ARBA00023159"/>
    </source>
</evidence>
<keyword evidence="5" id="KW-0238">DNA-binding</keyword>
<organism evidence="9 10">
    <name type="scientific">Nepenthes gracilis</name>
    <name type="common">Slender pitcher plant</name>
    <dbReference type="NCBI Taxonomy" id="150966"/>
    <lineage>
        <taxon>Eukaryota</taxon>
        <taxon>Viridiplantae</taxon>
        <taxon>Streptophyta</taxon>
        <taxon>Embryophyta</taxon>
        <taxon>Tracheophyta</taxon>
        <taxon>Spermatophyta</taxon>
        <taxon>Magnoliopsida</taxon>
        <taxon>eudicotyledons</taxon>
        <taxon>Gunneridae</taxon>
        <taxon>Pentapetalae</taxon>
        <taxon>Caryophyllales</taxon>
        <taxon>Nepenthaceae</taxon>
        <taxon>Nepenthes</taxon>
    </lineage>
</organism>
<dbReference type="GO" id="GO:0005634">
    <property type="term" value="C:nucleus"/>
    <property type="evidence" value="ECO:0007669"/>
    <property type="project" value="UniProtKB-SubCell"/>
</dbReference>
<name>A0AAD3XJA9_NEPGR</name>
<dbReference type="PANTHER" id="PTHR31604">
    <property type="entry name" value="PROTEIN LATERAL ROOT PRIMORDIUM 1"/>
    <property type="match status" value="1"/>
</dbReference>
<dbReference type="NCBIfam" id="TIGR01624">
    <property type="entry name" value="LRP1_Cterm"/>
    <property type="match status" value="1"/>
</dbReference>
<gene>
    <name evidence="9" type="ORF">Nepgr_008350</name>
</gene>
<protein>
    <recommendedName>
        <fullName evidence="11">Protein SHI RELATED SEQUENCE 1-like</fullName>
    </recommendedName>
</protein>
<feature type="region of interest" description="Disordered" evidence="8">
    <location>
        <begin position="1"/>
        <end position="46"/>
    </location>
</feature>
<dbReference type="GO" id="GO:0045893">
    <property type="term" value="P:positive regulation of DNA-templated transcription"/>
    <property type="evidence" value="ECO:0007669"/>
    <property type="project" value="TreeGrafter"/>
</dbReference>
<evidence type="ECO:0000256" key="2">
    <source>
        <dbReference type="ARBA" id="ARBA00006911"/>
    </source>
</evidence>
<dbReference type="InterPro" id="IPR007818">
    <property type="entry name" value="SHI"/>
</dbReference>
<dbReference type="AlphaFoldDB" id="A0AAD3XJA9"/>
<dbReference type="InterPro" id="IPR006511">
    <property type="entry name" value="SHI_C"/>
</dbReference>
<dbReference type="GO" id="GO:0003700">
    <property type="term" value="F:DNA-binding transcription factor activity"/>
    <property type="evidence" value="ECO:0007669"/>
    <property type="project" value="InterPro"/>
</dbReference>
<keyword evidence="6" id="KW-0010">Activator</keyword>
<evidence type="ECO:0000313" key="10">
    <source>
        <dbReference type="Proteomes" id="UP001279734"/>
    </source>
</evidence>
<dbReference type="NCBIfam" id="TIGR01623">
    <property type="entry name" value="put_zinc_LRP1"/>
    <property type="match status" value="1"/>
</dbReference>